<dbReference type="PROSITE" id="PS51178">
    <property type="entry name" value="PASTA"/>
    <property type="match status" value="1"/>
</dbReference>
<evidence type="ECO:0000256" key="12">
    <source>
        <dbReference type="ARBA" id="ARBA00022840"/>
    </source>
</evidence>
<geneLocation type="plasmid" evidence="22">
    <name>pjcm18538 dna</name>
</geneLocation>
<evidence type="ECO:0000256" key="2">
    <source>
        <dbReference type="ARBA" id="ARBA00012513"/>
    </source>
</evidence>
<dbReference type="InterPro" id="IPR000719">
    <property type="entry name" value="Prot_kinase_dom"/>
</dbReference>
<evidence type="ECO:0000256" key="6">
    <source>
        <dbReference type="ARBA" id="ARBA00022553"/>
    </source>
</evidence>
<dbReference type="PROSITE" id="PS00107">
    <property type="entry name" value="PROTEIN_KINASE_ATP"/>
    <property type="match status" value="1"/>
</dbReference>
<evidence type="ECO:0000256" key="5">
    <source>
        <dbReference type="ARBA" id="ARBA00022527"/>
    </source>
</evidence>
<dbReference type="PROSITE" id="PS00108">
    <property type="entry name" value="PROTEIN_KINASE_ST"/>
    <property type="match status" value="1"/>
</dbReference>
<dbReference type="Gene3D" id="3.30.200.20">
    <property type="entry name" value="Phosphorylase Kinase, domain 1"/>
    <property type="match status" value="1"/>
</dbReference>
<gene>
    <name evidence="21" type="ORF">MARA_59180</name>
</gene>
<feature type="compositionally biased region" description="Polar residues" evidence="18">
    <location>
        <begin position="360"/>
        <end position="375"/>
    </location>
</feature>
<keyword evidence="7" id="KW-0808">Transferase</keyword>
<evidence type="ECO:0000256" key="9">
    <source>
        <dbReference type="ARBA" id="ARBA00022737"/>
    </source>
</evidence>
<dbReference type="Pfam" id="PF03793">
    <property type="entry name" value="PASTA"/>
    <property type="match status" value="1"/>
</dbReference>
<feature type="domain" description="PASTA" evidence="20">
    <location>
        <begin position="384"/>
        <end position="451"/>
    </location>
</feature>
<keyword evidence="11" id="KW-0418">Kinase</keyword>
<comment type="catalytic activity">
    <reaction evidence="15">
        <text>L-threonyl-[protein] + ATP = O-phospho-L-threonyl-[protein] + ADP + H(+)</text>
        <dbReference type="Rhea" id="RHEA:46608"/>
        <dbReference type="Rhea" id="RHEA-COMP:11060"/>
        <dbReference type="Rhea" id="RHEA-COMP:11605"/>
        <dbReference type="ChEBI" id="CHEBI:15378"/>
        <dbReference type="ChEBI" id="CHEBI:30013"/>
        <dbReference type="ChEBI" id="CHEBI:30616"/>
        <dbReference type="ChEBI" id="CHEBI:61977"/>
        <dbReference type="ChEBI" id="CHEBI:456216"/>
        <dbReference type="EC" id="2.7.11.1"/>
    </reaction>
</comment>
<evidence type="ECO:0000256" key="10">
    <source>
        <dbReference type="ARBA" id="ARBA00022741"/>
    </source>
</evidence>
<organism evidence="21 22">
    <name type="scientific">Mycolicibacterium arabiense</name>
    <dbReference type="NCBI Taxonomy" id="1286181"/>
    <lineage>
        <taxon>Bacteria</taxon>
        <taxon>Bacillati</taxon>
        <taxon>Actinomycetota</taxon>
        <taxon>Actinomycetes</taxon>
        <taxon>Mycobacteriales</taxon>
        <taxon>Mycobacteriaceae</taxon>
        <taxon>Mycolicibacterium</taxon>
    </lineage>
</organism>
<keyword evidence="14" id="KW-0472">Membrane</keyword>
<evidence type="ECO:0000256" key="3">
    <source>
        <dbReference type="ARBA" id="ARBA00014672"/>
    </source>
</evidence>
<dbReference type="Pfam" id="PF00069">
    <property type="entry name" value="Pkinase"/>
    <property type="match status" value="1"/>
</dbReference>
<dbReference type="GO" id="GO:0004674">
    <property type="term" value="F:protein serine/threonine kinase activity"/>
    <property type="evidence" value="ECO:0007669"/>
    <property type="project" value="UniProtKB-KW"/>
</dbReference>
<evidence type="ECO:0000313" key="21">
    <source>
        <dbReference type="EMBL" id="BBY52450.1"/>
    </source>
</evidence>
<dbReference type="InterPro" id="IPR008271">
    <property type="entry name" value="Ser/Thr_kinase_AS"/>
</dbReference>
<evidence type="ECO:0000256" key="14">
    <source>
        <dbReference type="ARBA" id="ARBA00023136"/>
    </source>
</evidence>
<name>A0A7I7S7K4_9MYCO</name>
<dbReference type="CDD" id="cd14014">
    <property type="entry name" value="STKc_PknB_like"/>
    <property type="match status" value="1"/>
</dbReference>
<dbReference type="PANTHER" id="PTHR43289">
    <property type="entry name" value="MITOGEN-ACTIVATED PROTEIN KINASE KINASE KINASE 20-RELATED"/>
    <property type="match status" value="1"/>
</dbReference>
<sequence length="458" mass="48446">MTTPRRLSGRYELGEILGLGGMSEVHLARDLRLHRDVAVKVLRADMAEDSSLNLRFRREALNAAGLNHPAIAAVYDTGEVETQDGLLPYIVMEYVDGLSLRDVLRIHGPLEAQRAIEVVADVCQALSFSHRRGIIHRDVKPGNIMIDKSGSVKVVDFGIAKAMLDDEQSVTQSGAVIGTAQYLSPEQARGDPVDARADVYSLGCVLYELLTGEPPFAADSAVEVAYKHMRETPVPPSGRNATVTPDADAVTLKAMAKDPGDRYQSAAEMRTDLVRLHSGSPSYAASAEADTDAAIAWTPPTAPLVPNKSRTARMPTQGSAPGQDREPRGSVGRWLSGVAVLAVAAVVVTIGINAVAPDSQDATVPTTPDAPSSPRTEAPLVTANDQQAVVPDVSSMTYAEAVMALTNAGFRNFQQSSLPSTPDLEERVVGTNPPANRSTAITTKITIVLGSGSSLGGP</sequence>
<dbReference type="InterPro" id="IPR005543">
    <property type="entry name" value="PASTA_dom"/>
</dbReference>
<keyword evidence="8" id="KW-0812">Transmembrane</keyword>
<dbReference type="InterPro" id="IPR011009">
    <property type="entry name" value="Kinase-like_dom_sf"/>
</dbReference>
<evidence type="ECO:0000256" key="11">
    <source>
        <dbReference type="ARBA" id="ARBA00022777"/>
    </source>
</evidence>
<dbReference type="FunFam" id="1.10.510.10:FF:000021">
    <property type="entry name" value="Serine/threonine protein kinase"/>
    <property type="match status" value="1"/>
</dbReference>
<comment type="catalytic activity">
    <reaction evidence="16">
        <text>L-seryl-[protein] + ATP = O-phospho-L-seryl-[protein] + ADP + H(+)</text>
        <dbReference type="Rhea" id="RHEA:17989"/>
        <dbReference type="Rhea" id="RHEA-COMP:9863"/>
        <dbReference type="Rhea" id="RHEA-COMP:11604"/>
        <dbReference type="ChEBI" id="CHEBI:15378"/>
        <dbReference type="ChEBI" id="CHEBI:29999"/>
        <dbReference type="ChEBI" id="CHEBI:30616"/>
        <dbReference type="ChEBI" id="CHEBI:83421"/>
        <dbReference type="ChEBI" id="CHEBI:456216"/>
        <dbReference type="EC" id="2.7.11.1"/>
    </reaction>
</comment>
<dbReference type="CDD" id="cd06577">
    <property type="entry name" value="PASTA_pknB"/>
    <property type="match status" value="1"/>
</dbReference>
<dbReference type="Proteomes" id="UP000467428">
    <property type="component" value="Chromosome"/>
</dbReference>
<dbReference type="SMART" id="SM00740">
    <property type="entry name" value="PASTA"/>
    <property type="match status" value="1"/>
</dbReference>
<reference evidence="21 22" key="1">
    <citation type="journal article" date="2019" name="Emerg. Microbes Infect.">
        <title>Comprehensive subspecies identification of 175 nontuberculous mycobacteria species based on 7547 genomic profiles.</title>
        <authorList>
            <person name="Matsumoto Y."/>
            <person name="Kinjo T."/>
            <person name="Motooka D."/>
            <person name="Nabeya D."/>
            <person name="Jung N."/>
            <person name="Uechi K."/>
            <person name="Horii T."/>
            <person name="Iida T."/>
            <person name="Fujita J."/>
            <person name="Nakamura S."/>
        </authorList>
    </citation>
    <scope>NUCLEOTIDE SEQUENCE [LARGE SCALE GENOMIC DNA]</scope>
    <source>
        <strain evidence="21 22">JCM 18538</strain>
    </source>
</reference>
<dbReference type="EC" id="2.7.11.1" evidence="2"/>
<dbReference type="NCBIfam" id="NF033483">
    <property type="entry name" value="PknB_PASTA_kin"/>
    <property type="match status" value="1"/>
</dbReference>
<feature type="binding site" evidence="17">
    <location>
        <position position="40"/>
    </location>
    <ligand>
        <name>ATP</name>
        <dbReference type="ChEBI" id="CHEBI:30616"/>
    </ligand>
</feature>
<dbReference type="KEGG" id="marz:MARA_59180"/>
<accession>A0A7I7S7K4</accession>
<keyword evidence="4" id="KW-1003">Cell membrane</keyword>
<comment type="subcellular location">
    <subcellularLocation>
        <location evidence="1">Cell membrane</location>
        <topology evidence="1">Single-pass membrane protein</topology>
    </subcellularLocation>
</comment>
<feature type="domain" description="Protein kinase" evidence="19">
    <location>
        <begin position="11"/>
        <end position="274"/>
    </location>
</feature>
<evidence type="ECO:0000256" key="17">
    <source>
        <dbReference type="PROSITE-ProRule" id="PRU10141"/>
    </source>
</evidence>
<dbReference type="InterPro" id="IPR017441">
    <property type="entry name" value="Protein_kinase_ATP_BS"/>
</dbReference>
<evidence type="ECO:0000256" key="1">
    <source>
        <dbReference type="ARBA" id="ARBA00004162"/>
    </source>
</evidence>
<evidence type="ECO:0000256" key="13">
    <source>
        <dbReference type="ARBA" id="ARBA00022989"/>
    </source>
</evidence>
<dbReference type="AlphaFoldDB" id="A0A7I7S7K4"/>
<keyword evidence="5" id="KW-0723">Serine/threonine-protein kinase</keyword>
<proteinExistence type="predicted"/>
<dbReference type="FunFam" id="3.30.200.20:FF:000035">
    <property type="entry name" value="Serine/threonine protein kinase Stk1"/>
    <property type="match status" value="1"/>
</dbReference>
<dbReference type="Gene3D" id="1.10.510.10">
    <property type="entry name" value="Transferase(Phosphotransferase) domain 1"/>
    <property type="match status" value="1"/>
</dbReference>
<keyword evidence="9" id="KW-0677">Repeat</keyword>
<evidence type="ECO:0000256" key="16">
    <source>
        <dbReference type="ARBA" id="ARBA00048679"/>
    </source>
</evidence>
<dbReference type="EMBL" id="AP022593">
    <property type="protein sequence ID" value="BBY52450.1"/>
    <property type="molecule type" value="Genomic_DNA"/>
</dbReference>
<keyword evidence="10 17" id="KW-0547">Nucleotide-binding</keyword>
<keyword evidence="6" id="KW-0597">Phosphoprotein</keyword>
<dbReference type="GO" id="GO:0045717">
    <property type="term" value="P:negative regulation of fatty acid biosynthetic process"/>
    <property type="evidence" value="ECO:0007669"/>
    <property type="project" value="UniProtKB-ARBA"/>
</dbReference>
<evidence type="ECO:0000313" key="22">
    <source>
        <dbReference type="Proteomes" id="UP000467428"/>
    </source>
</evidence>
<keyword evidence="22" id="KW-1185">Reference proteome</keyword>
<evidence type="ECO:0000256" key="15">
    <source>
        <dbReference type="ARBA" id="ARBA00047899"/>
    </source>
</evidence>
<keyword evidence="12 17" id="KW-0067">ATP-binding</keyword>
<dbReference type="GO" id="GO:0005886">
    <property type="term" value="C:plasma membrane"/>
    <property type="evidence" value="ECO:0007669"/>
    <property type="project" value="UniProtKB-SubCell"/>
</dbReference>
<evidence type="ECO:0000259" key="20">
    <source>
        <dbReference type="PROSITE" id="PS51178"/>
    </source>
</evidence>
<evidence type="ECO:0000256" key="7">
    <source>
        <dbReference type="ARBA" id="ARBA00022679"/>
    </source>
</evidence>
<dbReference type="PANTHER" id="PTHR43289:SF6">
    <property type="entry name" value="SERINE_THREONINE-PROTEIN KINASE NEKL-3"/>
    <property type="match status" value="1"/>
</dbReference>
<feature type="region of interest" description="Disordered" evidence="18">
    <location>
        <begin position="358"/>
        <end position="385"/>
    </location>
</feature>
<dbReference type="SMART" id="SM00220">
    <property type="entry name" value="S_TKc"/>
    <property type="match status" value="1"/>
</dbReference>
<evidence type="ECO:0000259" key="19">
    <source>
        <dbReference type="PROSITE" id="PS50011"/>
    </source>
</evidence>
<evidence type="ECO:0000256" key="8">
    <source>
        <dbReference type="ARBA" id="ARBA00022692"/>
    </source>
</evidence>
<evidence type="ECO:0000256" key="4">
    <source>
        <dbReference type="ARBA" id="ARBA00022475"/>
    </source>
</evidence>
<feature type="region of interest" description="Disordered" evidence="18">
    <location>
        <begin position="299"/>
        <end position="330"/>
    </location>
</feature>
<dbReference type="PROSITE" id="PS50011">
    <property type="entry name" value="PROTEIN_KINASE_DOM"/>
    <property type="match status" value="1"/>
</dbReference>
<keyword evidence="13" id="KW-1133">Transmembrane helix</keyword>
<dbReference type="Gene3D" id="3.30.10.20">
    <property type="match status" value="1"/>
</dbReference>
<dbReference type="GO" id="GO:0005524">
    <property type="term" value="F:ATP binding"/>
    <property type="evidence" value="ECO:0007669"/>
    <property type="project" value="UniProtKB-UniRule"/>
</dbReference>
<dbReference type="SUPFAM" id="SSF56112">
    <property type="entry name" value="Protein kinase-like (PK-like)"/>
    <property type="match status" value="1"/>
</dbReference>
<protein>
    <recommendedName>
        <fullName evidence="3">Serine/threonine-protein kinase PknB</fullName>
        <ecNumber evidence="2">2.7.11.1</ecNumber>
    </recommendedName>
</protein>
<evidence type="ECO:0000256" key="18">
    <source>
        <dbReference type="SAM" id="MobiDB-lite"/>
    </source>
</evidence>